<evidence type="ECO:0000313" key="2">
    <source>
        <dbReference type="EMBL" id="KAJ1171805.1"/>
    </source>
</evidence>
<dbReference type="AlphaFoldDB" id="A0AAV7T5B2"/>
<sequence>MAIEDPLAEGPVTRTFLEALFRELREDFAALRRDVASDVKAIKKDLGELGQRVDSLERAGEWREEELSAHSKELLEFRDKNEGLLLRLEEHENHSRHSNIRIRGAPLQADAGKFEDYILQFFRQVVPALEEESVILDLTQRVGRPSKCLRTSLRASLLSAKGP</sequence>
<dbReference type="Proteomes" id="UP001066276">
    <property type="component" value="Chromosome 4_1"/>
</dbReference>
<dbReference type="EMBL" id="JANPWB010000007">
    <property type="protein sequence ID" value="KAJ1171805.1"/>
    <property type="molecule type" value="Genomic_DNA"/>
</dbReference>
<reference evidence="2" key="1">
    <citation type="journal article" date="2022" name="bioRxiv">
        <title>Sequencing and chromosome-scale assembly of the giantPleurodeles waltlgenome.</title>
        <authorList>
            <person name="Brown T."/>
            <person name="Elewa A."/>
            <person name="Iarovenko S."/>
            <person name="Subramanian E."/>
            <person name="Araus A.J."/>
            <person name="Petzold A."/>
            <person name="Susuki M."/>
            <person name="Suzuki K.-i.T."/>
            <person name="Hayashi T."/>
            <person name="Toyoda A."/>
            <person name="Oliveira C."/>
            <person name="Osipova E."/>
            <person name="Leigh N.D."/>
            <person name="Simon A."/>
            <person name="Yun M.H."/>
        </authorList>
    </citation>
    <scope>NUCLEOTIDE SEQUENCE</scope>
    <source>
        <strain evidence="2">20211129_DDA</strain>
        <tissue evidence="2">Liver</tissue>
    </source>
</reference>
<keyword evidence="1" id="KW-0175">Coiled coil</keyword>
<evidence type="ECO:0000256" key="1">
    <source>
        <dbReference type="SAM" id="Coils"/>
    </source>
</evidence>
<gene>
    <name evidence="2" type="ORF">NDU88_003663</name>
</gene>
<accession>A0AAV7T5B2</accession>
<feature type="coiled-coil region" evidence="1">
    <location>
        <begin position="39"/>
        <end position="94"/>
    </location>
</feature>
<protein>
    <submittedName>
        <fullName evidence="2">Uncharacterized protein</fullName>
    </submittedName>
</protein>
<name>A0AAV7T5B2_PLEWA</name>
<evidence type="ECO:0000313" key="3">
    <source>
        <dbReference type="Proteomes" id="UP001066276"/>
    </source>
</evidence>
<keyword evidence="3" id="KW-1185">Reference proteome</keyword>
<proteinExistence type="predicted"/>
<comment type="caution">
    <text evidence="2">The sequence shown here is derived from an EMBL/GenBank/DDBJ whole genome shotgun (WGS) entry which is preliminary data.</text>
</comment>
<organism evidence="2 3">
    <name type="scientific">Pleurodeles waltl</name>
    <name type="common">Iberian ribbed newt</name>
    <dbReference type="NCBI Taxonomy" id="8319"/>
    <lineage>
        <taxon>Eukaryota</taxon>
        <taxon>Metazoa</taxon>
        <taxon>Chordata</taxon>
        <taxon>Craniata</taxon>
        <taxon>Vertebrata</taxon>
        <taxon>Euteleostomi</taxon>
        <taxon>Amphibia</taxon>
        <taxon>Batrachia</taxon>
        <taxon>Caudata</taxon>
        <taxon>Salamandroidea</taxon>
        <taxon>Salamandridae</taxon>
        <taxon>Pleurodelinae</taxon>
        <taxon>Pleurodeles</taxon>
    </lineage>
</organism>